<dbReference type="PANTHER" id="PTHR23026">
    <property type="entry name" value="NADPH NITROREDUCTASE"/>
    <property type="match status" value="1"/>
</dbReference>
<name>A0A8B6MAU7_METTU</name>
<dbReference type="Gene3D" id="3.40.109.10">
    <property type="entry name" value="NADH Oxidase"/>
    <property type="match status" value="1"/>
</dbReference>
<feature type="domain" description="Nitroreductase" evidence="2">
    <location>
        <begin position="118"/>
        <end position="200"/>
    </location>
</feature>
<dbReference type="InterPro" id="IPR050627">
    <property type="entry name" value="Nitroreductase/BluB"/>
</dbReference>
<dbReference type="InterPro" id="IPR029479">
    <property type="entry name" value="Nitroreductase"/>
</dbReference>
<dbReference type="PANTHER" id="PTHR23026:SF123">
    <property type="entry name" value="NAD(P)H NITROREDUCTASE RV3131-RELATED"/>
    <property type="match status" value="1"/>
</dbReference>
<dbReference type="Proteomes" id="UP000485880">
    <property type="component" value="Unassembled WGS sequence"/>
</dbReference>
<feature type="region of interest" description="Disordered" evidence="1">
    <location>
        <begin position="1"/>
        <end position="21"/>
    </location>
</feature>
<sequence length="219" mass="23691">MQQPPLDPDMPDEAPTASVLTGYDEQRLVTYLRLLDAEEDGADWKEVARIVLHRDPEREPGRDSARLGNPPGPGAVDDRARVPTSAPGRRTALSLTKAHLLNIRSTAPMPAHLCERLADPDFHIFYHAPTLIVISAIAQGPWIVEDCALAAENLMLAAHGAGFGSCWIGLAQAWFGTPKGKETIGVPEPHVPVAPIIVGRPRTPAPAVPRKAPEVRWIS</sequence>
<comment type="caution">
    <text evidence="3">The sequence shown here is derived from an EMBL/GenBank/DDBJ whole genome shotgun (WGS) entry which is preliminary data.</text>
</comment>
<dbReference type="AlphaFoldDB" id="A0A8B6MAU7"/>
<dbReference type="Pfam" id="PF00881">
    <property type="entry name" value="Nitroreductase"/>
    <property type="match status" value="1"/>
</dbReference>
<evidence type="ECO:0000313" key="3">
    <source>
        <dbReference type="EMBL" id="VTZ52100.1"/>
    </source>
</evidence>
<reference evidence="3 4" key="1">
    <citation type="submission" date="2019-05" db="EMBL/GenBank/DDBJ databases">
        <authorList>
            <person name="Farhan Ul Haque M."/>
        </authorList>
    </citation>
    <scope>NUCLEOTIDE SEQUENCE [LARGE SCALE GENOMIC DNA]</scope>
    <source>
        <strain evidence="3">2</strain>
    </source>
</reference>
<gene>
    <name evidence="3" type="ORF">MPC4_60190</name>
</gene>
<dbReference type="EMBL" id="CABFMQ020000120">
    <property type="protein sequence ID" value="VTZ52100.1"/>
    <property type="molecule type" value="Genomic_DNA"/>
</dbReference>
<dbReference type="SUPFAM" id="SSF55469">
    <property type="entry name" value="FMN-dependent nitroreductase-like"/>
    <property type="match status" value="1"/>
</dbReference>
<keyword evidence="4" id="KW-1185">Reference proteome</keyword>
<accession>A0A8B6MAU7</accession>
<organism evidence="3 4">
    <name type="scientific">Methylocella tundrae</name>
    <dbReference type="NCBI Taxonomy" id="227605"/>
    <lineage>
        <taxon>Bacteria</taxon>
        <taxon>Pseudomonadati</taxon>
        <taxon>Pseudomonadota</taxon>
        <taxon>Alphaproteobacteria</taxon>
        <taxon>Hyphomicrobiales</taxon>
        <taxon>Beijerinckiaceae</taxon>
        <taxon>Methylocella</taxon>
    </lineage>
</organism>
<dbReference type="GO" id="GO:0016491">
    <property type="term" value="F:oxidoreductase activity"/>
    <property type="evidence" value="ECO:0007669"/>
    <property type="project" value="InterPro"/>
</dbReference>
<evidence type="ECO:0000313" key="4">
    <source>
        <dbReference type="Proteomes" id="UP000485880"/>
    </source>
</evidence>
<protein>
    <recommendedName>
        <fullName evidence="2">Nitroreductase domain-containing protein</fullName>
    </recommendedName>
</protein>
<evidence type="ECO:0000259" key="2">
    <source>
        <dbReference type="Pfam" id="PF00881"/>
    </source>
</evidence>
<evidence type="ECO:0000256" key="1">
    <source>
        <dbReference type="SAM" id="MobiDB-lite"/>
    </source>
</evidence>
<feature type="region of interest" description="Disordered" evidence="1">
    <location>
        <begin position="55"/>
        <end position="87"/>
    </location>
</feature>
<proteinExistence type="predicted"/>
<dbReference type="InterPro" id="IPR000415">
    <property type="entry name" value="Nitroreductase-like"/>
</dbReference>
<feature type="compositionally biased region" description="Basic and acidic residues" evidence="1">
    <location>
        <begin position="55"/>
        <end position="65"/>
    </location>
</feature>